<feature type="region of interest" description="Disordered" evidence="8">
    <location>
        <begin position="1911"/>
        <end position="2028"/>
    </location>
</feature>
<feature type="compositionally biased region" description="Low complexity" evidence="8">
    <location>
        <begin position="1938"/>
        <end position="1947"/>
    </location>
</feature>
<dbReference type="Gene3D" id="2.30.30.40">
    <property type="entry name" value="SH3 Domains"/>
    <property type="match status" value="1"/>
</dbReference>
<dbReference type="InterPro" id="IPR032376">
    <property type="entry name" value="DOCK_N"/>
</dbReference>
<dbReference type="InterPro" id="IPR016024">
    <property type="entry name" value="ARM-type_fold"/>
</dbReference>
<dbReference type="GO" id="GO:0031267">
    <property type="term" value="F:small GTPase binding"/>
    <property type="evidence" value="ECO:0007669"/>
    <property type="project" value="TreeGrafter"/>
</dbReference>
<gene>
    <name evidence="12" type="ORF">FOC4_g10012629</name>
</gene>
<dbReference type="GO" id="GO:0005886">
    <property type="term" value="C:plasma membrane"/>
    <property type="evidence" value="ECO:0007669"/>
    <property type="project" value="TreeGrafter"/>
</dbReference>
<feature type="compositionally biased region" description="Polar residues" evidence="8">
    <location>
        <begin position="487"/>
        <end position="496"/>
    </location>
</feature>
<dbReference type="GO" id="GO:0005085">
    <property type="term" value="F:guanyl-nucleotide exchange factor activity"/>
    <property type="evidence" value="ECO:0007669"/>
    <property type="project" value="UniProtKB-KW"/>
</dbReference>
<feature type="compositionally biased region" description="Basic residues" evidence="8">
    <location>
        <begin position="2601"/>
        <end position="2621"/>
    </location>
</feature>
<evidence type="ECO:0000256" key="2">
    <source>
        <dbReference type="ARBA" id="ARBA00022443"/>
    </source>
</evidence>
<dbReference type="PROSITE" id="PS51651">
    <property type="entry name" value="DOCKER"/>
    <property type="match status" value="2"/>
</dbReference>
<dbReference type="CDD" id="cd11684">
    <property type="entry name" value="DHR2_DOCK"/>
    <property type="match status" value="2"/>
</dbReference>
<evidence type="ECO:0000256" key="1">
    <source>
        <dbReference type="ARBA" id="ARBA00004496"/>
    </source>
</evidence>
<dbReference type="SUPFAM" id="SSF48371">
    <property type="entry name" value="ARM repeat"/>
    <property type="match status" value="1"/>
</dbReference>
<evidence type="ECO:0000256" key="7">
    <source>
        <dbReference type="PROSITE-ProRule" id="PRU00983"/>
    </source>
</evidence>
<keyword evidence="2 6" id="KW-0728">SH3 domain</keyword>
<name>N1RVM8_FUSC4</name>
<dbReference type="SMART" id="SM00326">
    <property type="entry name" value="SH3"/>
    <property type="match status" value="1"/>
</dbReference>
<feature type="compositionally biased region" description="Acidic residues" evidence="8">
    <location>
        <begin position="89"/>
        <end position="101"/>
    </location>
</feature>
<dbReference type="InterPro" id="IPR027357">
    <property type="entry name" value="DOCKER_dom"/>
</dbReference>
<dbReference type="InterPro" id="IPR043161">
    <property type="entry name" value="DOCK_C_lobe_A"/>
</dbReference>
<dbReference type="Gene3D" id="1.25.40.410">
    <property type="match status" value="2"/>
</dbReference>
<sequence>MPWQPLPRIAFAVATYPFPASSPADLPLEIGDELYIIEETPDGNWLRGYLVAPPSLLAGLTSVKGQTLEARVFSGIFPRSCVEVREMLGEPEEGDENEDAASDGPALDGDMPRASDSAKSGVTNISARKSRKDGNRSTISSKGRTPFKELPNGTLGSLSIPVDRDPNAPRPAAPVPMLKIGDETPTSLSEPLIDEIASCLREWHSTNLHELLLSRQYSRLDQLSQLITGLNLHRQQFLYNVLTAHEYDRLRERTVWDLVRVNKLCGGEVIVRDPEARGRVLTADDCIVKVTKLQSVMSLLDEPPQSLAELTALHHLMVDIKGFAGASIEETSLVFYLVSKPQYGQPTTLSEGFTVKIPAGGTIVNLAKHAQTKTLFTDLSSQDVGDVPSAETELFLVVKVLASQQIIPSQPLSRSGTGPTAPYSRDHMKPTSSGGMKSTRRSLMWGGKSSRSGISRGSPVTRMDAVAEQNDERLSTSGAESREGTGPPSTAGSKTGSPPDGVQIADRTIGLGILRLNPIMKQDDEVEHLVNIWSTSSRHAGEKDTGDDWDPLVKELLDSPSGHYEKSRRGERLQLQLKSFNHSDADILIKSTPTMLSGVTKTSKMGFSGAPTRPRSDIYLTLTDAALGKQNLLSRFGGSATAMPSSVHGNNLQITLEVRKTSGERIENCIFASSNTEALSTFKSIATERGEPWNQTLRLALAPNEVPQAHVVMFVSDMPNPPFAIGHMPLWDQGAFIRDGLHGLLLYKIDEHTSTAQPGPTGKGGYLSLSWSPQGKDDHPVEVTGPLAVLRIDTYLCSTRFSQDRVILGLLKWRDLQREEVPGVLRQLIFVPEIEVVKLLSDVLDGLFGILVEYSGSHEFEDLVFTALVRVLGIVHDRRFNLGPLVDQYAENQFNYPFATPCLMRSFTRLLQNPTEPETARKLRATFKVVRHILKFITHARTQQKEKEAGIGITSNTTGFTRELRAIFKALDAMMRNSAPALVGTQTLAVQHFHTWLPELAGLLTTEEILHIAIDFMDSCTDVKGKLVLYKLVLIINYGKLDLFAHPDQKLALSTNTVRWITPHWGHSEEVTDQWRDQIRLCCSILASQIDYLGSEIPDHIPKIIDSYLAILAAPRTPKDRLSLLFPSSYPFPTKPVNEDLQFDEALVELSAILSAISNSPSGMQLELAEDDLTTLLENLLRVHMSILKGEAYPLGWLSVHIHHHKSTMRTLEYLAGTMLEAFLPDPEEAESFNTELWKLFFTTLLKLVGSTSLALETFPEQKRRAVWKIAGDVREHGAELLRRTWEAIGWETTPDERSRYNLSKMGGYQVQYVPALVGPIVELCLSVHEGLRRMAVEVLQTMIVSEWTLSEDLSIIQTETIDRLDLFFKEKPLTESTLQKLFIPELLERFEPLAEIPDEPLYTALREFVGTIDEFLDLLVAVHSSEDTGEATHLINRLRLMEFLRDMQKEEIFVRYVHQLADLQAESRNHTEAGLALRLHADLYEWDPASQTSALPDPEFPAQTQFERKERLYFDMIKYFEEGESWSHALAAYKELQTQYETNIFDFSKLARTERAIATIYETISKTDKLVPKYFKVVYKGLGFHANLRDKEYIYEGSPSERASAFTDRMQEQYPAAQIVTGGDVDDVEGQFLVISAVTPHRDLSHHVFQRARVPQVIRDFLLSSHPQTFSISTRRNTNGPVKEHSAEKLVFTTADAFPTILRRSEVVDTQEIRLSAHETALERIVRKTQEMTALEHRVADGNGDHAQLLLDAVSVSVNPTSESSVACYRQLLPEPKEVNDDAEEDEDQEASEVELTPQDSAIKMALVDHAIMIKRCLAMFARSPNEILNSRYEELHRFFESTFASEIAHFTPPQPQREMVATPSPTWRRSSRSSEASPKHKNIGVSVNGVTTEEASVIRPVSKRGTRLSFLGGSKKKEPELPTEPEEPAVDIETASNLSRSLSRSQSKEHNRRHSFFRTQSHDEKHPESPGGFSSRGSFDQQFGGGNEKAVENKIPSKKGSVRKRFSMLKLGRKGSKGNGMMGSLDEELFPSSTHLINRLRLMEFLRDMQKEEIFVRYVHQLADLQAESRNHTEAGLALRLHADLYEWDPASQTSALPDPEFPAQTQFERKERLYFDMIKYFEEGESWSHALAAYKELQTQYETNIFDFSKLARTERAIATIYETISKTDKLVPKYFKVVYKGLGFHANLRDKEYIYEGSPSERASAFTDRMQEQYPAAQIVTGGDVDDVEGQFLVISAVTPHRDLSHHVFQRARVPQVIRDFLLSSHPQTFSISTRRNTNGPVKEHSAEKLVFTTADAFPTILRRSEVVDTQEIRLSAHETALERIVRKTQEMTALEHRVADGNGDHAQLLLDAVSVSVNPTSESSVACYRQLLPEPKEVNDDAEEDEDQEASEVELTPQDSAIKMALVDHAIMIKRCLAMFARSPNEILNSRYEELHRFFESTFASEIAHFTPPQPQREMVATPSPTWRRSSRSSEASPKHKNIGVSVNGVTTEEASVIRPVSKRGTRLSFLGGSKKKEPELPTEPEEPAVDIETASNLSRSLSRSQSKEHNRRHSFFRTQSHDEKHPESPGGFSSRGSFDQQFGGGNEKAVENKIPSKKGSVRKRFSMLKLGRKGSKGNGMMGSLDEE</sequence>
<reference evidence="13" key="2">
    <citation type="journal article" date="2014" name="PLoS ONE">
        <title>Genome and Transcriptome Analysis of the Fungal Pathogen Fusarium oxysporum f. sp. cubense Causing Banana Vascular Wilt Disease.</title>
        <authorList>
            <person name="Guo L."/>
            <person name="Han L."/>
            <person name="Yang L."/>
            <person name="Zeng H."/>
            <person name="Fan D."/>
            <person name="Zhu Y."/>
            <person name="Feng Y."/>
            <person name="Wang G."/>
            <person name="Peng C."/>
            <person name="Jiang X."/>
            <person name="Zhou D."/>
            <person name="Ni P."/>
            <person name="Liang C."/>
            <person name="Liu L."/>
            <person name="Wang J."/>
            <person name="Mao C."/>
            <person name="Fang X."/>
            <person name="Peng M."/>
            <person name="Huang J."/>
        </authorList>
    </citation>
    <scope>NUCLEOTIDE SEQUENCE [LARGE SCALE GENOMIC DNA]</scope>
    <source>
        <strain evidence="13">race 4</strain>
    </source>
</reference>
<dbReference type="InterPro" id="IPR035892">
    <property type="entry name" value="C2_domain_sf"/>
</dbReference>
<feature type="domain" description="DOCKER" evidence="11">
    <location>
        <begin position="2048"/>
        <end position="2460"/>
    </location>
</feature>
<evidence type="ECO:0000256" key="6">
    <source>
        <dbReference type="PROSITE-ProRule" id="PRU00192"/>
    </source>
</evidence>
<dbReference type="Pfam" id="PF06920">
    <property type="entry name" value="DHR-2_Lobe_A"/>
    <property type="match status" value="2"/>
</dbReference>
<feature type="compositionally biased region" description="Polar residues" evidence="8">
    <location>
        <begin position="117"/>
        <end position="127"/>
    </location>
</feature>
<feature type="compositionally biased region" description="Low complexity" evidence="8">
    <location>
        <begin position="446"/>
        <end position="458"/>
    </location>
</feature>
<feature type="compositionally biased region" description="Low complexity" evidence="8">
    <location>
        <begin position="2541"/>
        <end position="2550"/>
    </location>
</feature>
<feature type="region of interest" description="Disordered" evidence="8">
    <location>
        <begin position="409"/>
        <end position="504"/>
    </location>
</feature>
<dbReference type="InterPro" id="IPR042455">
    <property type="entry name" value="DOCK_N_sub1"/>
</dbReference>
<dbReference type="OrthoDB" id="18896at2759"/>
<evidence type="ECO:0000256" key="3">
    <source>
        <dbReference type="ARBA" id="ARBA00022490"/>
    </source>
</evidence>
<dbReference type="Pfam" id="PF23554">
    <property type="entry name" value="TPR_DOCK"/>
    <property type="match status" value="1"/>
</dbReference>
<feature type="region of interest" description="Disordered" evidence="8">
    <location>
        <begin position="89"/>
        <end position="180"/>
    </location>
</feature>
<dbReference type="CDD" id="cd08679">
    <property type="entry name" value="C2_DOCK180_related"/>
    <property type="match status" value="1"/>
</dbReference>
<keyword evidence="13" id="KW-1185">Reference proteome</keyword>
<dbReference type="InterPro" id="IPR046769">
    <property type="entry name" value="DOCKER_Lobe_A"/>
</dbReference>
<evidence type="ECO:0000313" key="12">
    <source>
        <dbReference type="EMBL" id="EMT68217.1"/>
    </source>
</evidence>
<feature type="region of interest" description="Disordered" evidence="8">
    <location>
        <begin position="2460"/>
        <end position="2493"/>
    </location>
</feature>
<reference evidence="13" key="1">
    <citation type="submission" date="2012-09" db="EMBL/GenBank/DDBJ databases">
        <title>Genome sequencing and comparative transcriptomics of race 1 and race 4 of banana pathogen: Fusarium oxysporum f. sp. cubense.</title>
        <authorList>
            <person name="Fang X."/>
            <person name="Huang J."/>
        </authorList>
    </citation>
    <scope>NUCLEOTIDE SEQUENCE [LARGE SCALE GENOMIC DNA]</scope>
    <source>
        <strain evidence="13">race 4</strain>
    </source>
</reference>
<feature type="compositionally biased region" description="Polar residues" evidence="8">
    <location>
        <begin position="409"/>
        <end position="418"/>
    </location>
</feature>
<feature type="domain" description="DOCKER" evidence="11">
    <location>
        <begin position="1445"/>
        <end position="1857"/>
    </location>
</feature>
<dbReference type="InterPro" id="IPR036028">
    <property type="entry name" value="SH3-like_dom_sf"/>
</dbReference>
<feature type="domain" description="C2 DOCK-type" evidence="10">
    <location>
        <begin position="615"/>
        <end position="797"/>
    </location>
</feature>
<proteinExistence type="inferred from homology"/>
<dbReference type="GO" id="GO:0007264">
    <property type="term" value="P:small GTPase-mediated signal transduction"/>
    <property type="evidence" value="ECO:0007669"/>
    <property type="project" value="InterPro"/>
</dbReference>
<dbReference type="InterPro" id="IPR001452">
    <property type="entry name" value="SH3_domain"/>
</dbReference>
<feature type="domain" description="SH3" evidence="9">
    <location>
        <begin position="7"/>
        <end position="87"/>
    </location>
</feature>
<keyword evidence="5" id="KW-0344">Guanine-nucleotide releasing factor</keyword>
<evidence type="ECO:0000256" key="4">
    <source>
        <dbReference type="ARBA" id="ARBA00022553"/>
    </source>
</evidence>
<dbReference type="PROSITE" id="PS50002">
    <property type="entry name" value="SH3"/>
    <property type="match status" value="1"/>
</dbReference>
<dbReference type="Gene3D" id="1.20.1270.350">
    <property type="entry name" value="Dedicator of cytokinesis N-terminal subdomain"/>
    <property type="match status" value="1"/>
</dbReference>
<dbReference type="Pfam" id="PF00018">
    <property type="entry name" value="SH3_1"/>
    <property type="match status" value="1"/>
</dbReference>
<dbReference type="PROSITE" id="PS51650">
    <property type="entry name" value="C2_DOCK"/>
    <property type="match status" value="1"/>
</dbReference>
<feature type="compositionally biased region" description="Basic residues" evidence="8">
    <location>
        <begin position="1998"/>
        <end position="2018"/>
    </location>
</feature>
<dbReference type="HOGENOM" id="CLU_000595_0_1_1"/>
<dbReference type="InterPro" id="IPR026791">
    <property type="entry name" value="DOCK"/>
</dbReference>
<feature type="compositionally biased region" description="Acidic residues" evidence="8">
    <location>
        <begin position="1923"/>
        <end position="1932"/>
    </location>
</feature>
<dbReference type="PANTHER" id="PTHR45653">
    <property type="entry name" value="DEDICATOR OF CYTOKINESIS"/>
    <property type="match status" value="1"/>
</dbReference>
<dbReference type="Pfam" id="PF16172">
    <property type="entry name" value="DOCK_N"/>
    <property type="match status" value="1"/>
</dbReference>
<dbReference type="Proteomes" id="UP000016929">
    <property type="component" value="Unassembled WGS sequence"/>
</dbReference>
<keyword evidence="3" id="KW-0963">Cytoplasm</keyword>
<evidence type="ECO:0000256" key="8">
    <source>
        <dbReference type="SAM" id="MobiDB-lite"/>
    </source>
</evidence>
<dbReference type="PANTHER" id="PTHR45653:SF10">
    <property type="entry name" value="MYOBLAST CITY, ISOFORM B"/>
    <property type="match status" value="1"/>
</dbReference>
<feature type="compositionally biased region" description="Acidic residues" evidence="8">
    <location>
        <begin position="2526"/>
        <end position="2535"/>
    </location>
</feature>
<dbReference type="SUPFAM" id="SSF50044">
    <property type="entry name" value="SH3-domain"/>
    <property type="match status" value="1"/>
</dbReference>
<dbReference type="EMBL" id="KB726554">
    <property type="protein sequence ID" value="EMT68217.1"/>
    <property type="molecule type" value="Genomic_DNA"/>
</dbReference>
<evidence type="ECO:0000259" key="10">
    <source>
        <dbReference type="PROSITE" id="PS51650"/>
    </source>
</evidence>
<protein>
    <submittedName>
        <fullName evidence="12">Dedicator of cytokinesis protein 1</fullName>
    </submittedName>
</protein>
<dbReference type="InterPro" id="IPR027007">
    <property type="entry name" value="C2_DOCK-type_domain"/>
</dbReference>
<dbReference type="STRING" id="1229665.N1RVM8"/>
<dbReference type="InterPro" id="IPR056372">
    <property type="entry name" value="TPR_DOCK"/>
</dbReference>
<keyword evidence="4" id="KW-0597">Phosphoprotein</keyword>
<comment type="subcellular location">
    <subcellularLocation>
        <location evidence="1">Cytoplasm</location>
    </subcellularLocation>
</comment>
<feature type="region of interest" description="Disordered" evidence="8">
    <location>
        <begin position="1857"/>
        <end position="1887"/>
    </location>
</feature>
<evidence type="ECO:0000259" key="9">
    <source>
        <dbReference type="PROSITE" id="PS50002"/>
    </source>
</evidence>
<dbReference type="GO" id="GO:0005737">
    <property type="term" value="C:cytoplasm"/>
    <property type="evidence" value="ECO:0007669"/>
    <property type="project" value="UniProtKB-SubCell"/>
</dbReference>
<feature type="region of interest" description="Disordered" evidence="8">
    <location>
        <begin position="2514"/>
        <end position="2633"/>
    </location>
</feature>
<dbReference type="Pfam" id="PF14429">
    <property type="entry name" value="DOCK-C2"/>
    <property type="match status" value="1"/>
</dbReference>
<evidence type="ECO:0000259" key="11">
    <source>
        <dbReference type="PROSITE" id="PS51651"/>
    </source>
</evidence>
<comment type="similarity">
    <text evidence="7">Belongs to the DOCK family.</text>
</comment>
<evidence type="ECO:0000313" key="13">
    <source>
        <dbReference type="Proteomes" id="UP000016929"/>
    </source>
</evidence>
<dbReference type="Gene3D" id="2.60.40.150">
    <property type="entry name" value="C2 domain"/>
    <property type="match status" value="1"/>
</dbReference>
<accession>N1RVM8</accession>
<evidence type="ECO:0000256" key="5">
    <source>
        <dbReference type="ARBA" id="ARBA00022658"/>
    </source>
</evidence>
<organism evidence="12 13">
    <name type="scientific">Fusarium oxysporum f. sp. cubense (strain race 4)</name>
    <name type="common">Panama disease fungus</name>
    <dbReference type="NCBI Taxonomy" id="2502994"/>
    <lineage>
        <taxon>Eukaryota</taxon>
        <taxon>Fungi</taxon>
        <taxon>Dikarya</taxon>
        <taxon>Ascomycota</taxon>
        <taxon>Pezizomycotina</taxon>
        <taxon>Sordariomycetes</taxon>
        <taxon>Hypocreomycetidae</taxon>
        <taxon>Hypocreales</taxon>
        <taxon>Nectriaceae</taxon>
        <taxon>Fusarium</taxon>
        <taxon>Fusarium oxysporum species complex</taxon>
    </lineage>
</organism>